<proteinExistence type="inferred from homology"/>
<sequence>MTAEPVTVDVLGPLRATVGGAPADLGGPRQRAVLARLVAGGGHVVSTDRFVDDMWDGEPPPKALAALQVHVSNLRRALEPGRARRAPAEVLTSVPPGYALHLPADAVDAWRFEGLLRRAADVPDVAGRRDLLRAALDCWAGDAYSEFADAAWAGPEVARLSELRLVAFELHAAAELDLGQAARLVPDLERHLTGHPLREEAVRLLALALYRAGRQGDSLAALRAARDRLSDGLGIDPGPALQKLEADVLAQADSLMAPAPTASPVIMETSGVLHDQPNPAQLSPDTRSFHDHGKPGGRRATSIGRADQVLKLNQAADEAKSHGLRLVWIGGEAGAGKTTLCEVVTDQLAASGWTTAWGRCPEVDGAPPAWAWTEVVAGLHGVRPEAEVVEESAFRLARSVAGQLRARVAGGPLLVVLDDVHRADSATLQLLRQLSLELADAPVLVIAGYRPSEADEELGATWAVLAAATADRLELTGLTRDGVRELAHESGLDPDGAVVDVLLERTGGNPLFVRELARLLASEGRDAARQAVPAGVRDVLRRRVARLPGPAQTVLRQAAVLGRDVDVDLLVEVGGRDEDELLDGLESAVLAGILSEPSPGRVRFTHALIRDCVYEETPMLRRVRWHSAALDVLRAGGRADPAALAHHALAAATPQTAAEASRYAEAAARQALSLGAQGEAKRLLEAALAMLDLAGDTDAERRIELLVELVPAAARSADAVRARSARAEAVALAQRLGRDDLLVQALSSYRAPVAWAIRAWNDGGSPAAIMREVLEAPPDRYALDDVTRVWLLFGLIFEQEDQAARYGMDDVLRWSTEALELARATGDPLALCAALNARSYLALGPDLVEERERDARELTDLATAHGLQDYQALGHWFLFMYHGSVTDLVGARREAALALEQSTSGQLGFLLGALGYFEAELAVLDGRLDEAAARYRTLARQMVDNGAPNGTELAVLGDVVVGFARGDLAGAVAGLREVHAMSDEAFPQALVLALLDAGLEEEARAVWDPAVPVPRGYYWLAMMTVKAYAAARVGDGETSATIYAQLLPWAGRVAGIDAGSVSFGPVDAALAELADRLGRPLDADRHRADAERVRQVVADQLG</sequence>
<keyword evidence="2" id="KW-0805">Transcription regulation</keyword>
<comment type="caution">
    <text evidence="8">The sequence shown here is derived from an EMBL/GenBank/DDBJ whole genome shotgun (WGS) entry which is preliminary data.</text>
</comment>
<evidence type="ECO:0000256" key="4">
    <source>
        <dbReference type="ARBA" id="ARBA00023163"/>
    </source>
</evidence>
<organism evidence="8 9">
    <name type="scientific">Spongisporangium articulatum</name>
    <dbReference type="NCBI Taxonomy" id="3362603"/>
    <lineage>
        <taxon>Bacteria</taxon>
        <taxon>Bacillati</taxon>
        <taxon>Actinomycetota</taxon>
        <taxon>Actinomycetes</taxon>
        <taxon>Kineosporiales</taxon>
        <taxon>Kineosporiaceae</taxon>
        <taxon>Spongisporangium</taxon>
    </lineage>
</organism>
<dbReference type="InterPro" id="IPR041664">
    <property type="entry name" value="AAA_16"/>
</dbReference>
<dbReference type="RefSeq" id="WP_398275925.1">
    <property type="nucleotide sequence ID" value="NZ_JBITLV010000001.1"/>
</dbReference>
<dbReference type="InterPro" id="IPR011990">
    <property type="entry name" value="TPR-like_helical_dom_sf"/>
</dbReference>
<dbReference type="PANTHER" id="PTHR35807:SF1">
    <property type="entry name" value="TRANSCRIPTIONAL REGULATOR REDD"/>
    <property type="match status" value="1"/>
</dbReference>
<dbReference type="InterPro" id="IPR001867">
    <property type="entry name" value="OmpR/PhoB-type_DNA-bd"/>
</dbReference>
<evidence type="ECO:0000256" key="1">
    <source>
        <dbReference type="ARBA" id="ARBA00005820"/>
    </source>
</evidence>
<dbReference type="SMART" id="SM01043">
    <property type="entry name" value="BTAD"/>
    <property type="match status" value="1"/>
</dbReference>
<dbReference type="CDD" id="cd15831">
    <property type="entry name" value="BTAD"/>
    <property type="match status" value="1"/>
</dbReference>
<evidence type="ECO:0000313" key="8">
    <source>
        <dbReference type="EMBL" id="MFI7586379.1"/>
    </source>
</evidence>
<keyword evidence="3 5" id="KW-0238">DNA-binding</keyword>
<evidence type="ECO:0000259" key="7">
    <source>
        <dbReference type="PROSITE" id="PS51755"/>
    </source>
</evidence>
<evidence type="ECO:0000256" key="5">
    <source>
        <dbReference type="PROSITE-ProRule" id="PRU01091"/>
    </source>
</evidence>
<comment type="similarity">
    <text evidence="1">Belongs to the AfsR/DnrI/RedD regulatory family.</text>
</comment>
<dbReference type="InterPro" id="IPR016032">
    <property type="entry name" value="Sig_transdc_resp-reg_C-effctor"/>
</dbReference>
<reference evidence="8 9" key="1">
    <citation type="submission" date="2024-10" db="EMBL/GenBank/DDBJ databases">
        <title>The Natural Products Discovery Center: Release of the First 8490 Sequenced Strains for Exploring Actinobacteria Biosynthetic Diversity.</title>
        <authorList>
            <person name="Kalkreuter E."/>
            <person name="Kautsar S.A."/>
            <person name="Yang D."/>
            <person name="Bader C.D."/>
            <person name="Teijaro C.N."/>
            <person name="Fluegel L."/>
            <person name="Davis C.M."/>
            <person name="Simpson J.R."/>
            <person name="Lauterbach L."/>
            <person name="Steele A.D."/>
            <person name="Gui C."/>
            <person name="Meng S."/>
            <person name="Li G."/>
            <person name="Viehrig K."/>
            <person name="Ye F."/>
            <person name="Su P."/>
            <person name="Kiefer A.F."/>
            <person name="Nichols A."/>
            <person name="Cepeda A.J."/>
            <person name="Yan W."/>
            <person name="Fan B."/>
            <person name="Jiang Y."/>
            <person name="Adhikari A."/>
            <person name="Zheng C.-J."/>
            <person name="Schuster L."/>
            <person name="Cowan T.M."/>
            <person name="Smanski M.J."/>
            <person name="Chevrette M.G."/>
            <person name="De Carvalho L.P.S."/>
            <person name="Shen B."/>
        </authorList>
    </citation>
    <scope>NUCLEOTIDE SEQUENCE [LARGE SCALE GENOMIC DNA]</scope>
    <source>
        <strain evidence="8 9">NPDC049639</strain>
    </source>
</reference>
<keyword evidence="4" id="KW-0804">Transcription</keyword>
<dbReference type="PANTHER" id="PTHR35807">
    <property type="entry name" value="TRANSCRIPTIONAL REGULATOR REDD-RELATED"/>
    <property type="match status" value="1"/>
</dbReference>
<name>A0ABW8AJ33_9ACTN</name>
<dbReference type="Gene3D" id="1.10.10.10">
    <property type="entry name" value="Winged helix-like DNA-binding domain superfamily/Winged helix DNA-binding domain"/>
    <property type="match status" value="1"/>
</dbReference>
<dbReference type="Gene3D" id="1.25.40.10">
    <property type="entry name" value="Tetratricopeptide repeat domain"/>
    <property type="match status" value="1"/>
</dbReference>
<dbReference type="Gene3D" id="3.40.50.300">
    <property type="entry name" value="P-loop containing nucleotide triphosphate hydrolases"/>
    <property type="match status" value="1"/>
</dbReference>
<dbReference type="Proteomes" id="UP001612915">
    <property type="component" value="Unassembled WGS sequence"/>
</dbReference>
<dbReference type="SUPFAM" id="SSF46894">
    <property type="entry name" value="C-terminal effector domain of the bipartite response regulators"/>
    <property type="match status" value="1"/>
</dbReference>
<dbReference type="Pfam" id="PF00486">
    <property type="entry name" value="Trans_reg_C"/>
    <property type="match status" value="1"/>
</dbReference>
<feature type="DNA-binding region" description="OmpR/PhoB-type" evidence="5">
    <location>
        <begin position="1"/>
        <end position="102"/>
    </location>
</feature>
<evidence type="ECO:0000256" key="6">
    <source>
        <dbReference type="SAM" id="MobiDB-lite"/>
    </source>
</evidence>
<feature type="region of interest" description="Disordered" evidence="6">
    <location>
        <begin position="277"/>
        <end position="304"/>
    </location>
</feature>
<gene>
    <name evidence="8" type="ORF">ACIB24_04830</name>
</gene>
<dbReference type="InterPro" id="IPR051677">
    <property type="entry name" value="AfsR-DnrI-RedD_regulator"/>
</dbReference>
<feature type="domain" description="OmpR/PhoB-type" evidence="7">
    <location>
        <begin position="1"/>
        <end position="102"/>
    </location>
</feature>
<dbReference type="InterPro" id="IPR027417">
    <property type="entry name" value="P-loop_NTPase"/>
</dbReference>
<protein>
    <submittedName>
        <fullName evidence="8">BTAD domain-containing putative transcriptional regulator</fullName>
    </submittedName>
</protein>
<evidence type="ECO:0000313" key="9">
    <source>
        <dbReference type="Proteomes" id="UP001612915"/>
    </source>
</evidence>
<dbReference type="InterPro" id="IPR005158">
    <property type="entry name" value="BTAD"/>
</dbReference>
<dbReference type="EMBL" id="JBITLV010000001">
    <property type="protein sequence ID" value="MFI7586379.1"/>
    <property type="molecule type" value="Genomic_DNA"/>
</dbReference>
<dbReference type="Pfam" id="PF13191">
    <property type="entry name" value="AAA_16"/>
    <property type="match status" value="1"/>
</dbReference>
<dbReference type="SUPFAM" id="SSF48452">
    <property type="entry name" value="TPR-like"/>
    <property type="match status" value="1"/>
</dbReference>
<dbReference type="PRINTS" id="PR00364">
    <property type="entry name" value="DISEASERSIST"/>
</dbReference>
<keyword evidence="9" id="KW-1185">Reference proteome</keyword>
<dbReference type="SUPFAM" id="SSF52540">
    <property type="entry name" value="P-loop containing nucleoside triphosphate hydrolases"/>
    <property type="match status" value="1"/>
</dbReference>
<dbReference type="InterPro" id="IPR036388">
    <property type="entry name" value="WH-like_DNA-bd_sf"/>
</dbReference>
<dbReference type="Pfam" id="PF03704">
    <property type="entry name" value="BTAD"/>
    <property type="match status" value="1"/>
</dbReference>
<dbReference type="SMART" id="SM00862">
    <property type="entry name" value="Trans_reg_C"/>
    <property type="match status" value="1"/>
</dbReference>
<accession>A0ABW8AJ33</accession>
<dbReference type="PROSITE" id="PS51755">
    <property type="entry name" value="OMPR_PHOB"/>
    <property type="match status" value="1"/>
</dbReference>
<evidence type="ECO:0000256" key="2">
    <source>
        <dbReference type="ARBA" id="ARBA00023015"/>
    </source>
</evidence>
<evidence type="ECO:0000256" key="3">
    <source>
        <dbReference type="ARBA" id="ARBA00023125"/>
    </source>
</evidence>